<proteinExistence type="predicted"/>
<accession>A0A9D4PD67</accession>
<dbReference type="AlphaFoldDB" id="A0A9D4PD67"/>
<dbReference type="EMBL" id="JABSTV010001254">
    <property type="protein sequence ID" value="KAH7938801.1"/>
    <property type="molecule type" value="Genomic_DNA"/>
</dbReference>
<keyword evidence="2" id="KW-1185">Reference proteome</keyword>
<evidence type="ECO:0000313" key="1">
    <source>
        <dbReference type="EMBL" id="KAH7938801.1"/>
    </source>
</evidence>
<protein>
    <submittedName>
        <fullName evidence="1">Uncharacterized protein</fullName>
    </submittedName>
</protein>
<name>A0A9D4PD67_RHISA</name>
<comment type="caution">
    <text evidence="1">The sequence shown here is derived from an EMBL/GenBank/DDBJ whole genome shotgun (WGS) entry which is preliminary data.</text>
</comment>
<sequence length="79" mass="8855">MEALFERRNQVRKAVTQVIESIESLLHVERPTVLADTSSFLIPTREAWEEYLLGCSALDVQRSLVTRARAAACLIGVPE</sequence>
<reference evidence="1" key="2">
    <citation type="submission" date="2021-09" db="EMBL/GenBank/DDBJ databases">
        <authorList>
            <person name="Jia N."/>
            <person name="Wang J."/>
            <person name="Shi W."/>
            <person name="Du L."/>
            <person name="Sun Y."/>
            <person name="Zhan W."/>
            <person name="Jiang J."/>
            <person name="Wang Q."/>
            <person name="Zhang B."/>
            <person name="Ji P."/>
            <person name="Sakyi L.B."/>
            <person name="Cui X."/>
            <person name="Yuan T."/>
            <person name="Jiang B."/>
            <person name="Yang W."/>
            <person name="Lam T.T.-Y."/>
            <person name="Chang Q."/>
            <person name="Ding S."/>
            <person name="Wang X."/>
            <person name="Zhu J."/>
            <person name="Ruan X."/>
            <person name="Zhao L."/>
            <person name="Wei J."/>
            <person name="Que T."/>
            <person name="Du C."/>
            <person name="Cheng J."/>
            <person name="Dai P."/>
            <person name="Han X."/>
            <person name="Huang E."/>
            <person name="Gao Y."/>
            <person name="Liu J."/>
            <person name="Shao H."/>
            <person name="Ye R."/>
            <person name="Li L."/>
            <person name="Wei W."/>
            <person name="Wang X."/>
            <person name="Wang C."/>
            <person name="Huo Q."/>
            <person name="Li W."/>
            <person name="Guo W."/>
            <person name="Chen H."/>
            <person name="Chen S."/>
            <person name="Zhou L."/>
            <person name="Zhou L."/>
            <person name="Ni X."/>
            <person name="Tian J."/>
            <person name="Zhou Y."/>
            <person name="Sheng Y."/>
            <person name="Liu T."/>
            <person name="Pan Y."/>
            <person name="Xia L."/>
            <person name="Li J."/>
            <person name="Zhao F."/>
            <person name="Cao W."/>
        </authorList>
    </citation>
    <scope>NUCLEOTIDE SEQUENCE</scope>
    <source>
        <strain evidence="1">Rsan-2018</strain>
        <tissue evidence="1">Larvae</tissue>
    </source>
</reference>
<organism evidence="1 2">
    <name type="scientific">Rhipicephalus sanguineus</name>
    <name type="common">Brown dog tick</name>
    <name type="synonym">Ixodes sanguineus</name>
    <dbReference type="NCBI Taxonomy" id="34632"/>
    <lineage>
        <taxon>Eukaryota</taxon>
        <taxon>Metazoa</taxon>
        <taxon>Ecdysozoa</taxon>
        <taxon>Arthropoda</taxon>
        <taxon>Chelicerata</taxon>
        <taxon>Arachnida</taxon>
        <taxon>Acari</taxon>
        <taxon>Parasitiformes</taxon>
        <taxon>Ixodida</taxon>
        <taxon>Ixodoidea</taxon>
        <taxon>Ixodidae</taxon>
        <taxon>Rhipicephalinae</taxon>
        <taxon>Rhipicephalus</taxon>
        <taxon>Rhipicephalus</taxon>
    </lineage>
</organism>
<dbReference type="Proteomes" id="UP000821837">
    <property type="component" value="Chromosome 8"/>
</dbReference>
<evidence type="ECO:0000313" key="2">
    <source>
        <dbReference type="Proteomes" id="UP000821837"/>
    </source>
</evidence>
<gene>
    <name evidence="1" type="ORF">HPB52_000436</name>
</gene>
<reference evidence="1" key="1">
    <citation type="journal article" date="2020" name="Cell">
        <title>Large-Scale Comparative Analyses of Tick Genomes Elucidate Their Genetic Diversity and Vector Capacities.</title>
        <authorList>
            <consortium name="Tick Genome and Microbiome Consortium (TIGMIC)"/>
            <person name="Jia N."/>
            <person name="Wang J."/>
            <person name="Shi W."/>
            <person name="Du L."/>
            <person name="Sun Y."/>
            <person name="Zhan W."/>
            <person name="Jiang J.F."/>
            <person name="Wang Q."/>
            <person name="Zhang B."/>
            <person name="Ji P."/>
            <person name="Bell-Sakyi L."/>
            <person name="Cui X.M."/>
            <person name="Yuan T.T."/>
            <person name="Jiang B.G."/>
            <person name="Yang W.F."/>
            <person name="Lam T.T."/>
            <person name="Chang Q.C."/>
            <person name="Ding S.J."/>
            <person name="Wang X.J."/>
            <person name="Zhu J.G."/>
            <person name="Ruan X.D."/>
            <person name="Zhao L."/>
            <person name="Wei J.T."/>
            <person name="Ye R.Z."/>
            <person name="Que T.C."/>
            <person name="Du C.H."/>
            <person name="Zhou Y.H."/>
            <person name="Cheng J.X."/>
            <person name="Dai P.F."/>
            <person name="Guo W.B."/>
            <person name="Han X.H."/>
            <person name="Huang E.J."/>
            <person name="Li L.F."/>
            <person name="Wei W."/>
            <person name="Gao Y.C."/>
            <person name="Liu J.Z."/>
            <person name="Shao H.Z."/>
            <person name="Wang X."/>
            <person name="Wang C.C."/>
            <person name="Yang T.C."/>
            <person name="Huo Q.B."/>
            <person name="Li W."/>
            <person name="Chen H.Y."/>
            <person name="Chen S.E."/>
            <person name="Zhou L.G."/>
            <person name="Ni X.B."/>
            <person name="Tian J.H."/>
            <person name="Sheng Y."/>
            <person name="Liu T."/>
            <person name="Pan Y.S."/>
            <person name="Xia L.Y."/>
            <person name="Li J."/>
            <person name="Zhao F."/>
            <person name="Cao W.C."/>
        </authorList>
    </citation>
    <scope>NUCLEOTIDE SEQUENCE</scope>
    <source>
        <strain evidence="1">Rsan-2018</strain>
    </source>
</reference>